<sequence>MTAPLSVDPAAVRAASAAQAHLATTVAGLDVGGAMAAAAEGVANLSSGAACRFAGESFAAQAQHMADDMSGYATKLAAAASTYERTDEQLGDRLGETFR</sequence>
<proteinExistence type="predicted"/>
<dbReference type="InterPro" id="IPR022536">
    <property type="entry name" value="EspC"/>
</dbReference>
<dbReference type="RefSeq" id="WP_090354378.1">
    <property type="nucleotide sequence ID" value="NZ_FMUB01000002.1"/>
</dbReference>
<protein>
    <submittedName>
        <fullName evidence="1">Excreted virulence factor EspC, type VII ESX diderm</fullName>
    </submittedName>
</protein>
<accession>A0A1G4VJB4</accession>
<dbReference type="GO" id="GO:0009306">
    <property type="term" value="P:protein secretion"/>
    <property type="evidence" value="ECO:0007669"/>
    <property type="project" value="InterPro"/>
</dbReference>
<dbReference type="Proteomes" id="UP000199707">
    <property type="component" value="Unassembled WGS sequence"/>
</dbReference>
<reference evidence="2" key="1">
    <citation type="submission" date="2016-10" db="EMBL/GenBank/DDBJ databases">
        <authorList>
            <person name="Varghese N."/>
            <person name="Submissions S."/>
        </authorList>
    </citation>
    <scope>NUCLEOTIDE SEQUENCE [LARGE SCALE GENOMIC DNA]</scope>
    <source>
        <strain evidence="2">UNC267MFSha1.1M11</strain>
    </source>
</reference>
<name>A0A1G4VJB4_9MYCO</name>
<dbReference type="AlphaFoldDB" id="A0A1G4VJB4"/>
<dbReference type="EMBL" id="FMUB01000002">
    <property type="protein sequence ID" value="SCX07618.1"/>
    <property type="molecule type" value="Genomic_DNA"/>
</dbReference>
<dbReference type="Pfam" id="PF10824">
    <property type="entry name" value="T7SS_ESX_EspC"/>
    <property type="match status" value="1"/>
</dbReference>
<evidence type="ECO:0000313" key="2">
    <source>
        <dbReference type="Proteomes" id="UP000199707"/>
    </source>
</evidence>
<gene>
    <name evidence="1" type="ORF">SAMN02799620_01056</name>
</gene>
<organism evidence="1 2">
    <name type="scientific">Mycolicibacterium fluoranthenivorans</name>
    <dbReference type="NCBI Taxonomy" id="258505"/>
    <lineage>
        <taxon>Bacteria</taxon>
        <taxon>Bacillati</taxon>
        <taxon>Actinomycetota</taxon>
        <taxon>Actinomycetes</taxon>
        <taxon>Mycobacteriales</taxon>
        <taxon>Mycobacteriaceae</taxon>
        <taxon>Mycolicibacterium</taxon>
    </lineage>
</organism>
<dbReference type="STRING" id="1502745.SAMN02799620_01056"/>
<evidence type="ECO:0000313" key="1">
    <source>
        <dbReference type="EMBL" id="SCX07618.1"/>
    </source>
</evidence>